<dbReference type="PANTHER" id="PTHR13402">
    <property type="entry name" value="RGPR-RELATED"/>
    <property type="match status" value="1"/>
</dbReference>
<feature type="compositionally biased region" description="Acidic residues" evidence="11">
    <location>
        <begin position="2290"/>
        <end position="2302"/>
    </location>
</feature>
<feature type="compositionally biased region" description="Low complexity" evidence="11">
    <location>
        <begin position="1552"/>
        <end position="1563"/>
    </location>
</feature>
<feature type="region of interest" description="Disordered" evidence="11">
    <location>
        <begin position="326"/>
        <end position="624"/>
    </location>
</feature>
<dbReference type="GO" id="GO:0070973">
    <property type="term" value="P:protein localization to endoplasmic reticulum exit site"/>
    <property type="evidence" value="ECO:0007669"/>
    <property type="project" value="TreeGrafter"/>
</dbReference>
<feature type="region of interest" description="Disordered" evidence="11">
    <location>
        <begin position="2433"/>
        <end position="2598"/>
    </location>
</feature>
<feature type="compositionally biased region" description="Polar residues" evidence="11">
    <location>
        <begin position="1383"/>
        <end position="1399"/>
    </location>
</feature>
<feature type="compositionally biased region" description="Basic and acidic residues" evidence="11">
    <location>
        <begin position="336"/>
        <end position="345"/>
    </location>
</feature>
<evidence type="ECO:0000256" key="6">
    <source>
        <dbReference type="ARBA" id="ARBA00022927"/>
    </source>
</evidence>
<dbReference type="GO" id="GO:0016192">
    <property type="term" value="P:vesicle-mediated transport"/>
    <property type="evidence" value="ECO:0007669"/>
    <property type="project" value="UniProtKB-KW"/>
</dbReference>
<evidence type="ECO:0000256" key="3">
    <source>
        <dbReference type="ARBA" id="ARBA00022448"/>
    </source>
</evidence>
<evidence type="ECO:0000256" key="8">
    <source>
        <dbReference type="ARBA" id="ARBA00023136"/>
    </source>
</evidence>
<feature type="region of interest" description="Disordered" evidence="11">
    <location>
        <begin position="646"/>
        <end position="666"/>
    </location>
</feature>
<feature type="region of interest" description="Disordered" evidence="11">
    <location>
        <begin position="1"/>
        <end position="279"/>
    </location>
</feature>
<feature type="region of interest" description="Disordered" evidence="11">
    <location>
        <begin position="933"/>
        <end position="1126"/>
    </location>
</feature>
<gene>
    <name evidence="14" type="ORF">DCS_02771</name>
</gene>
<keyword evidence="8 10" id="KW-0472">Membrane</keyword>
<feature type="compositionally biased region" description="Polar residues" evidence="11">
    <location>
        <begin position="896"/>
        <end position="905"/>
    </location>
</feature>
<dbReference type="Pfam" id="PF12931">
    <property type="entry name" value="TPR_Sec16"/>
    <property type="match status" value="1"/>
</dbReference>
<keyword evidence="15" id="KW-1185">Reference proteome</keyword>
<feature type="compositionally biased region" description="Low complexity" evidence="11">
    <location>
        <begin position="422"/>
        <end position="442"/>
    </location>
</feature>
<feature type="compositionally biased region" description="Basic and acidic residues" evidence="11">
    <location>
        <begin position="884"/>
        <end position="895"/>
    </location>
</feature>
<evidence type="ECO:0000256" key="7">
    <source>
        <dbReference type="ARBA" id="ARBA00023006"/>
    </source>
</evidence>
<feature type="compositionally biased region" description="Low complexity" evidence="11">
    <location>
        <begin position="2110"/>
        <end position="2121"/>
    </location>
</feature>
<feature type="compositionally biased region" description="Low complexity" evidence="11">
    <location>
        <begin position="2489"/>
        <end position="2499"/>
    </location>
</feature>
<feature type="compositionally biased region" description="Pro residues" evidence="11">
    <location>
        <begin position="2500"/>
        <end position="2518"/>
    </location>
</feature>
<feature type="domain" description="Sec16 Sec23-binding" evidence="12">
    <location>
        <begin position="1786"/>
        <end position="2089"/>
    </location>
</feature>
<feature type="region of interest" description="Disordered" evidence="11">
    <location>
        <begin position="728"/>
        <end position="910"/>
    </location>
</feature>
<dbReference type="Gene3D" id="1.25.40.1030">
    <property type="match status" value="1"/>
</dbReference>
<feature type="compositionally biased region" description="Polar residues" evidence="11">
    <location>
        <begin position="357"/>
        <end position="371"/>
    </location>
</feature>
<feature type="compositionally biased region" description="Basic and acidic residues" evidence="11">
    <location>
        <begin position="237"/>
        <end position="247"/>
    </location>
</feature>
<feature type="compositionally biased region" description="Polar residues" evidence="11">
    <location>
        <begin position="808"/>
        <end position="818"/>
    </location>
</feature>
<proteinExistence type="inferred from homology"/>
<keyword evidence="4 10" id="KW-0256">Endoplasmic reticulum</keyword>
<comment type="caution">
    <text evidence="14">The sequence shown here is derived from an EMBL/GenBank/DDBJ whole genome shotgun (WGS) entry which is preliminary data.</text>
</comment>
<feature type="region of interest" description="Disordered" evidence="11">
    <location>
        <begin position="2090"/>
        <end position="2121"/>
    </location>
</feature>
<dbReference type="InParanoid" id="A0A151GX01"/>
<feature type="compositionally biased region" description="Pro residues" evidence="11">
    <location>
        <begin position="1294"/>
        <end position="1318"/>
    </location>
</feature>
<evidence type="ECO:0000259" key="12">
    <source>
        <dbReference type="Pfam" id="PF12931"/>
    </source>
</evidence>
<dbReference type="GO" id="GO:0015031">
    <property type="term" value="P:protein transport"/>
    <property type="evidence" value="ECO:0007669"/>
    <property type="project" value="UniProtKB-KW"/>
</dbReference>
<feature type="region of interest" description="Disordered" evidence="11">
    <location>
        <begin position="1337"/>
        <end position="1597"/>
    </location>
</feature>
<feature type="compositionally biased region" description="Polar residues" evidence="11">
    <location>
        <begin position="956"/>
        <end position="967"/>
    </location>
</feature>
<evidence type="ECO:0000313" key="14">
    <source>
        <dbReference type="EMBL" id="KYK61628.1"/>
    </source>
</evidence>
<evidence type="ECO:0000256" key="1">
    <source>
        <dbReference type="ARBA" id="ARBA00004397"/>
    </source>
</evidence>
<feature type="compositionally biased region" description="Basic and acidic residues" evidence="11">
    <location>
        <begin position="749"/>
        <end position="759"/>
    </location>
</feature>
<feature type="compositionally biased region" description="Acidic residues" evidence="11">
    <location>
        <begin position="1087"/>
        <end position="1098"/>
    </location>
</feature>
<evidence type="ECO:0000256" key="10">
    <source>
        <dbReference type="RuleBase" id="RU364101"/>
    </source>
</evidence>
<comment type="function">
    <text evidence="9 10">Involved in the initiation of assembly of the COPII coat required for the formation of transport vesicles from the endoplasmic reticulum (ER) and the selection of cargo molecules. Also involved in autophagy.</text>
</comment>
<dbReference type="GO" id="GO:0012507">
    <property type="term" value="C:ER to Golgi transport vesicle membrane"/>
    <property type="evidence" value="ECO:0007669"/>
    <property type="project" value="TreeGrafter"/>
</dbReference>
<dbReference type="EMBL" id="LAYC01000001">
    <property type="protein sequence ID" value="KYK61628.1"/>
    <property type="molecule type" value="Genomic_DNA"/>
</dbReference>
<evidence type="ECO:0000256" key="4">
    <source>
        <dbReference type="ARBA" id="ARBA00022824"/>
    </source>
</evidence>
<feature type="compositionally biased region" description="Basic and acidic residues" evidence="11">
    <location>
        <begin position="687"/>
        <end position="704"/>
    </location>
</feature>
<feature type="compositionally biased region" description="Basic and acidic residues" evidence="11">
    <location>
        <begin position="149"/>
        <end position="160"/>
    </location>
</feature>
<keyword evidence="3 10" id="KW-0813">Transport</keyword>
<feature type="compositionally biased region" description="Polar residues" evidence="11">
    <location>
        <begin position="2559"/>
        <end position="2568"/>
    </location>
</feature>
<feature type="compositionally biased region" description="Acidic residues" evidence="11">
    <location>
        <begin position="2334"/>
        <end position="2343"/>
    </location>
</feature>
<feature type="compositionally biased region" description="Low complexity" evidence="11">
    <location>
        <begin position="450"/>
        <end position="473"/>
    </location>
</feature>
<dbReference type="InterPro" id="IPR024298">
    <property type="entry name" value="Sec16_Sec23-bd"/>
</dbReference>
<feature type="region of interest" description="Disordered" evidence="11">
    <location>
        <begin position="681"/>
        <end position="709"/>
    </location>
</feature>
<name>A0A151GX01_DRECN</name>
<dbReference type="FunFam" id="1.25.40.1030:FF:000008">
    <property type="entry name" value="Protein transport protein sec16"/>
    <property type="match status" value="1"/>
</dbReference>
<feature type="compositionally biased region" description="Polar residues" evidence="11">
    <location>
        <begin position="2308"/>
        <end position="2323"/>
    </location>
</feature>
<feature type="compositionally biased region" description="Polar residues" evidence="11">
    <location>
        <begin position="1528"/>
        <end position="1542"/>
    </location>
</feature>
<accession>A0A151GX01</accession>
<feature type="compositionally biased region" description="Basic residues" evidence="11">
    <location>
        <begin position="2581"/>
        <end position="2590"/>
    </location>
</feature>
<feature type="compositionally biased region" description="Low complexity" evidence="11">
    <location>
        <begin position="1000"/>
        <end position="1012"/>
    </location>
</feature>
<dbReference type="Proteomes" id="UP000076580">
    <property type="component" value="Chromosome 01"/>
</dbReference>
<sequence length="2598" mass="275879">MDGEGSKSGWHPAFMPNTATARAPSFDGNDSTSLKSSTESTTHMHQPASQCAEKEDAVEPDDGAAEAWLSNHGDDDDSHAWLPEVADPLPDVGPPAMASEKPNSERNAELIPGKAIPTLAEGVNDDSSIEAPTVSTTMPNDNNPSQPLELRDIDSKHGESADPCSANHVDDDADAWLAIEDANTHEDVAPQAHQEPASNEDGDAWLSKENDDDVDDELLAPEEEPASQTIEGPTAVDHNEDDKKAWFEDEDEQAGTGPLVSEGQAPQTTQSLVRDGDIGASHANDKVELAESLLASDTIAAQATKARPAQETEARAVQVTEVRPAQAIEAGPAQEKAAKLVHETEAPPTQAIEALTDQATEAPTDQATEAPTDQAAEERPAKVAEARPATEAPLAQVTESRPAKATEARPATEAQPVQTVDARPAQAAEATPAQATEARPAQGIEVQPSQAVEATPTQAAEAPTAQPIETPTARAMEAPIDQGTEARQVRAKEPRPVQAIEAPATQPIEAPTTQAIEATPTRASEARPSQATEARPVQAIEAPIAQATEARSAKPTEETPAQPTEETSAQPTKETPAQPTKETPAQPTEETSAQPTKETPAQPAEARSAQATEARPSQATKAIPVQVIEARPVQAIETPSVQAIEARPAQTTEARPAQATGATPAQTINASTVRVTEALSSDEVGAGDDHVDNAIPTSEEHAPRTVEAPIQNGDDAWFSRDENEHFDAGWLASKDQAPLTDENSNQDAWLKKEHDHAVGEPKLPGGPDTHETEKPEMPLQAGGEDGNQPTADVLIASGSTTGGPTTSAQHSSSMSFARTVSHEISFADDDDAEWNLQRTQVDPSSRVPPSDQTRPNPVASPPVANLGERKEQPPMPTKTLEILDETKRKAEHGTDRNMTSGTQQVEPEVTPALVGLGLDTCQSLSREMQYSQAQVSEVRDEEGLHLIPRSDIAETAGQSNRVSSLDASFTKDDNDDDFFSQIQTPGTHADISVNPPLEQTSTLPPSSSFSKPPLEEKAGNFEAPRIADTGLAVADAAGSQTNNEPPTEDIATKWEEAFAGDGDDDDFLVDDAAAEPKEFDPSAFLGSDDEGLLEDDTDAMPQPVPVVSPRQPVDPKRYVPASPSPQVASTFITPAALAAQSPYQQPALPPFSPPTQYSQPAAPQPEPAKAQSFADKSKGGYSSPYDLPTELMPNLVRPRKRSSLSQQSQGQTPPPPISAATFPVGRSPSAGPPPAAVRPAGQPSLNQKSSAPALRGHSSFFEDLPMAAKPRPASRQSNPAQLPSQYVPTAQQPPSLPPPRDFAPPPPPASLPSQPPAAVPVANLVAPERASPYAALQSSMVPLPPPPAQASRYSPALASPQHAPPTSASRYSPAPPSSRSGSLYSPNTITPHLPRTSSPLAHIEPGGDKPHGATHPPNGEMQRRSSASFEPRLTRVPSLPPTREVDEEEERDDESLTRRSFGTTHPTAPLNIPPKFRPLSPLAAQQSPPLPSNNFAQSALSPPKRAISYYAPQIPPATQPGFVPPARASTQSPSTMHSSRQYRPTEAGPRPSSAHSSAHSSAAPVPPRMPQQYYAPAARPRGQSLTMDMVPPTDGREQDPLERWKGAPLFAWGVGGTVVTTFPKSIPRYAMNHSTPTMVRAPGEVKLHHIKDIEPLQDRLAKFPGPLRGKSKKKEALTWLATAIDAQEKDVPDISFHPQLSLEAKRGIERLLLWKLLRIFVEFDGTLEGSAAVEKAVRDVLQPGTVTTPAADPDAMFPNAAGFAAQAGPTPAMQADGIDAGVMEGIRHSLLKGNGEAAVWSAVDKRLWGHAMLISHTISPELYKRVAQEFVRKEVNYPGCSNESIGAFYKVLSGNYDDCVDELVPVHARAGLQLVSKESTSGPATDAIGGLDKWRETLTLILSNRSPDDVRGLNALGKLLSSYGRAEASQICFMFSRNLSVFGGLEDPNVDFVLLGSDHRTQADQFSKETEALQLSEVYEYGLSLGPGSAAAAGAPHLAAYKLQHAVTLAEFGYRDKALQYCDAITSAIASQTRRSPYHHIVLEAAVEDFTTRLKQAPKEISSSWMSKPSMNKVSDSVWNRFNKFVAGDEGENGGNGLAGDASGPFARVTSSPNLSRSPSTSNFEMFGAATSGYAASAAPPLSSAAASKYAPVATPASGSANPYASSAAQQLPTRTSAGRQSNEYAPNPYEPGYPGTSPSLPHSNSYAPTGHAAQRSSHVLARSESTPLMRSPPTDFAKPPPAGHRPSGLQESPSIYAQLGQAQDNANTSMYGYQPSAFESKPLAIVSPVEEDSGQPEEPESGEYKPPSSQTYGYEPPSSQTYGYEPPSYQPDLESEGEDDDEAPKPKKKSFMDDDEDDIPALKEQGKSKSDKDKENEEMFRKAAEEDGTYCSSPVRTRLMGLTLGTAKRAAAQQANKKGWGFSSWFGAKKENANIGEAPSNKPIRAKLGETSSFVYDPDLKRWINKKPGAENTEAKKSTPPPPKAKSRSASGTPAPDSSMPPPPASGRMSVPPPTGPPRLTHTPAPESSQESLGPPPLSRSVSTPGLLAAGPTPPSRPATSMSNASSIDDLLGPPGARKPGQKKPRKSGRYVDVMAK</sequence>
<dbReference type="InterPro" id="IPR024340">
    <property type="entry name" value="Sec16_CCD"/>
</dbReference>
<keyword evidence="5 10" id="KW-0931">ER-Golgi transport</keyword>
<feature type="region of interest" description="Disordered" evidence="11">
    <location>
        <begin position="1141"/>
        <end position="1323"/>
    </location>
</feature>
<organism evidence="14 15">
    <name type="scientific">Drechmeria coniospora</name>
    <name type="common">Nematophagous fungus</name>
    <name type="synonym">Meria coniospora</name>
    <dbReference type="NCBI Taxonomy" id="98403"/>
    <lineage>
        <taxon>Eukaryota</taxon>
        <taxon>Fungi</taxon>
        <taxon>Dikarya</taxon>
        <taxon>Ascomycota</taxon>
        <taxon>Pezizomycotina</taxon>
        <taxon>Sordariomycetes</taxon>
        <taxon>Hypocreomycetidae</taxon>
        <taxon>Hypocreales</taxon>
        <taxon>Ophiocordycipitaceae</taxon>
        <taxon>Drechmeria</taxon>
    </lineage>
</organism>
<comment type="subcellular location">
    <subcellularLocation>
        <location evidence="1">Endoplasmic reticulum membrane</location>
        <topology evidence="1">Peripheral membrane protein</topology>
        <orientation evidence="1">Cytoplasmic side</orientation>
    </subcellularLocation>
</comment>
<dbReference type="Pfam" id="PF12932">
    <property type="entry name" value="Sec16"/>
    <property type="match status" value="1"/>
</dbReference>
<feature type="compositionally biased region" description="Polar residues" evidence="11">
    <location>
        <begin position="133"/>
        <end position="146"/>
    </location>
</feature>
<feature type="compositionally biased region" description="Polar residues" evidence="11">
    <location>
        <begin position="568"/>
        <end position="599"/>
    </location>
</feature>
<reference evidence="14 15" key="1">
    <citation type="journal article" date="2016" name="Sci. Rep.">
        <title>Insights into Adaptations to a Near-Obligate Nematode Endoparasitic Lifestyle from the Finished Genome of Drechmeria coniospora.</title>
        <authorList>
            <person name="Zhang L."/>
            <person name="Zhou Z."/>
            <person name="Guo Q."/>
            <person name="Fokkens L."/>
            <person name="Miskei M."/>
            <person name="Pocsi I."/>
            <person name="Zhang W."/>
            <person name="Chen M."/>
            <person name="Wang L."/>
            <person name="Sun Y."/>
            <person name="Donzelli B.G."/>
            <person name="Gibson D.M."/>
            <person name="Nelson D.R."/>
            <person name="Luo J.G."/>
            <person name="Rep M."/>
            <person name="Liu H."/>
            <person name="Yang S."/>
            <person name="Wang J."/>
            <person name="Krasnoff S.B."/>
            <person name="Xu Y."/>
            <person name="Molnar I."/>
            <person name="Lin M."/>
        </authorList>
    </citation>
    <scope>NUCLEOTIDE SEQUENCE [LARGE SCALE GENOMIC DNA]</scope>
    <source>
        <strain evidence="14 15">ARSEF 6962</strain>
    </source>
</reference>
<feature type="compositionally biased region" description="Low complexity" evidence="11">
    <location>
        <begin position="558"/>
        <end position="567"/>
    </location>
</feature>
<dbReference type="PANTHER" id="PTHR13402:SF6">
    <property type="entry name" value="SECRETORY 16, ISOFORM I"/>
    <property type="match status" value="1"/>
</dbReference>
<evidence type="ECO:0000256" key="11">
    <source>
        <dbReference type="SAM" id="MobiDB-lite"/>
    </source>
</evidence>
<feature type="compositionally biased region" description="Polar residues" evidence="11">
    <location>
        <begin position="2157"/>
        <end position="2185"/>
    </location>
</feature>
<feature type="compositionally biased region" description="Polar residues" evidence="11">
    <location>
        <begin position="2197"/>
        <end position="2208"/>
    </location>
</feature>
<feature type="compositionally biased region" description="Polar residues" evidence="11">
    <location>
        <begin position="1274"/>
        <end position="1287"/>
    </location>
</feature>
<dbReference type="GO" id="GO:0006914">
    <property type="term" value="P:autophagy"/>
    <property type="evidence" value="ECO:0007669"/>
    <property type="project" value="UniProtKB-KW"/>
</dbReference>
<evidence type="ECO:0000256" key="9">
    <source>
        <dbReference type="ARBA" id="ARBA00024687"/>
    </source>
</evidence>
<feature type="compositionally biased region" description="Polar residues" evidence="11">
    <location>
        <begin position="1483"/>
        <end position="1500"/>
    </location>
</feature>
<dbReference type="RefSeq" id="XP_040660980.1">
    <property type="nucleotide sequence ID" value="XM_040800097.1"/>
</dbReference>
<dbReference type="GO" id="GO:0070971">
    <property type="term" value="C:endoplasmic reticulum exit site"/>
    <property type="evidence" value="ECO:0007669"/>
    <property type="project" value="TreeGrafter"/>
</dbReference>
<feature type="region of interest" description="Disordered" evidence="11">
    <location>
        <begin position="2154"/>
        <end position="2393"/>
    </location>
</feature>
<keyword evidence="6 10" id="KW-0653">Protein transport</keyword>
<comment type="similarity">
    <text evidence="2 10">Belongs to the SEC16 family.</text>
</comment>
<feature type="compositionally biased region" description="Low complexity" evidence="11">
    <location>
        <begin position="31"/>
        <end position="41"/>
    </location>
</feature>
<feature type="compositionally biased region" description="Basic and acidic residues" evidence="11">
    <location>
        <begin position="2361"/>
        <end position="2386"/>
    </location>
</feature>
<feature type="compositionally biased region" description="Low complexity" evidence="11">
    <location>
        <begin position="1364"/>
        <end position="1382"/>
    </location>
</feature>
<protein>
    <recommendedName>
        <fullName evidence="10">Protein transport protein sec16</fullName>
    </recommendedName>
</protein>
<dbReference type="GO" id="GO:0007030">
    <property type="term" value="P:Golgi organization"/>
    <property type="evidence" value="ECO:0007669"/>
    <property type="project" value="TreeGrafter"/>
</dbReference>
<feature type="compositionally biased region" description="Low complexity" evidence="11">
    <location>
        <begin position="654"/>
        <end position="666"/>
    </location>
</feature>
<evidence type="ECO:0000259" key="13">
    <source>
        <dbReference type="Pfam" id="PF12932"/>
    </source>
</evidence>
<feature type="compositionally biased region" description="Polar residues" evidence="11">
    <location>
        <begin position="609"/>
        <end position="620"/>
    </location>
</feature>
<evidence type="ECO:0000256" key="5">
    <source>
        <dbReference type="ARBA" id="ARBA00022892"/>
    </source>
</evidence>
<feature type="compositionally biased region" description="Low complexity" evidence="11">
    <location>
        <begin position="1156"/>
        <end position="1171"/>
    </location>
</feature>
<feature type="compositionally biased region" description="Basic and acidic residues" evidence="11">
    <location>
        <begin position="376"/>
        <end position="385"/>
    </location>
</feature>
<feature type="compositionally biased region" description="Acidic residues" evidence="11">
    <location>
        <begin position="1061"/>
        <end position="1073"/>
    </location>
</feature>
<feature type="compositionally biased region" description="Low complexity" evidence="11">
    <location>
        <begin position="797"/>
        <end position="807"/>
    </location>
</feature>
<feature type="compositionally biased region" description="Polar residues" evidence="11">
    <location>
        <begin position="2250"/>
        <end position="2272"/>
    </location>
</feature>
<dbReference type="STRING" id="98403.A0A151GX01"/>
<dbReference type="CDD" id="cd09233">
    <property type="entry name" value="ACE1-Sec16-like"/>
    <property type="match status" value="1"/>
</dbReference>
<evidence type="ECO:0000313" key="15">
    <source>
        <dbReference type="Proteomes" id="UP000076580"/>
    </source>
</evidence>
<evidence type="ECO:0000256" key="2">
    <source>
        <dbReference type="ARBA" id="ARBA00005927"/>
    </source>
</evidence>
<keyword evidence="7 10" id="KW-0072">Autophagy</keyword>
<feature type="compositionally biased region" description="Acidic residues" evidence="11">
    <location>
        <begin position="210"/>
        <end position="225"/>
    </location>
</feature>
<feature type="domain" description="Sec16 central conserved" evidence="13">
    <location>
        <begin position="1607"/>
        <end position="1725"/>
    </location>
</feature>
<dbReference type="GO" id="GO:0005789">
    <property type="term" value="C:endoplasmic reticulum membrane"/>
    <property type="evidence" value="ECO:0007669"/>
    <property type="project" value="UniProtKB-SubCell"/>
</dbReference>
<dbReference type="GeneID" id="63715414"/>